<protein>
    <recommendedName>
        <fullName evidence="1">F-box domain-containing protein</fullName>
    </recommendedName>
</protein>
<name>A0A1M2VNQ9_TRAPU</name>
<dbReference type="OrthoDB" id="2746050at2759"/>
<organism evidence="2 3">
    <name type="scientific">Trametes pubescens</name>
    <name type="common">White-rot fungus</name>
    <dbReference type="NCBI Taxonomy" id="154538"/>
    <lineage>
        <taxon>Eukaryota</taxon>
        <taxon>Fungi</taxon>
        <taxon>Dikarya</taxon>
        <taxon>Basidiomycota</taxon>
        <taxon>Agaricomycotina</taxon>
        <taxon>Agaricomycetes</taxon>
        <taxon>Polyporales</taxon>
        <taxon>Polyporaceae</taxon>
        <taxon>Trametes</taxon>
    </lineage>
</organism>
<proteinExistence type="predicted"/>
<accession>A0A1M2VNQ9</accession>
<keyword evidence="3" id="KW-1185">Reference proteome</keyword>
<evidence type="ECO:0000259" key="1">
    <source>
        <dbReference type="PROSITE" id="PS50181"/>
    </source>
</evidence>
<feature type="domain" description="F-box" evidence="1">
    <location>
        <begin position="3"/>
        <end position="50"/>
    </location>
</feature>
<dbReference type="InterPro" id="IPR001810">
    <property type="entry name" value="F-box_dom"/>
</dbReference>
<dbReference type="InterPro" id="IPR036047">
    <property type="entry name" value="F-box-like_dom_sf"/>
</dbReference>
<evidence type="ECO:0000313" key="3">
    <source>
        <dbReference type="Proteomes" id="UP000184267"/>
    </source>
</evidence>
<reference evidence="2 3" key="1">
    <citation type="submission" date="2016-10" db="EMBL/GenBank/DDBJ databases">
        <title>Genome sequence of the basidiomycete white-rot fungus Trametes pubescens.</title>
        <authorList>
            <person name="Makela M.R."/>
            <person name="Granchi Z."/>
            <person name="Peng M."/>
            <person name="De Vries R.P."/>
            <person name="Grigoriev I."/>
            <person name="Riley R."/>
            <person name="Hilden K."/>
        </authorList>
    </citation>
    <scope>NUCLEOTIDE SEQUENCE [LARGE SCALE GENOMIC DNA]</scope>
    <source>
        <strain evidence="2 3">FBCC735</strain>
    </source>
</reference>
<dbReference type="OMA" id="PWARASN"/>
<dbReference type="Proteomes" id="UP000184267">
    <property type="component" value="Unassembled WGS sequence"/>
</dbReference>
<evidence type="ECO:0000313" key="2">
    <source>
        <dbReference type="EMBL" id="OJT09196.1"/>
    </source>
</evidence>
<dbReference type="PROSITE" id="PS50181">
    <property type="entry name" value="FBOX"/>
    <property type="match status" value="1"/>
</dbReference>
<comment type="caution">
    <text evidence="2">The sequence shown here is derived from an EMBL/GenBank/DDBJ whole genome shotgun (WGS) entry which is preliminary data.</text>
</comment>
<feature type="non-terminal residue" evidence="2">
    <location>
        <position position="507"/>
    </location>
</feature>
<dbReference type="SUPFAM" id="SSF81383">
    <property type="entry name" value="F-box domain"/>
    <property type="match status" value="1"/>
</dbReference>
<sequence length="507" mass="55632">MPTVTILDLASETILAILLELDVRDILTCKQICRRFRELAEPSAVQYKCHLAFAGAIDGSARNSSIAERLHALKEYQLAWRTLSLSFVPALSSTGRHARTYPFRHLTFNGPLVAMHVGGKLRLYRPASPGRQVKAMTWSLDLTHLGLTPLMGASGLGEDVVAICGEDIVHKRFCCHFLTLLPDGTMVPHPFAPQAPLKIHNIRHPQSVAHVAIHGDLLLLTAKVSRGGNALYVLDWKTSRIILHKEKASSPMIFHVLCKNLVLISLQEELAIHRLEPASSQTPVYGGTPLCMLGPPPHAGFYLKDIPHQPLSSSTENEGLFRSDPEAALLVIHFGFRSEPGGTSLDYVLCIPRATLVARLALSAASVAGPPAGAVRMLDWEDWTRGGTLLHFSRFTFVELQVATFGSRVAVMSHRVQFDRHLSEAPTDVCVFEIHPWARASNIHPRVSGDGLEDLDFTAESEGAVAQVEDSLPFYVSHRAVAQEDDAPLALLDKEYILLLEDGLALL</sequence>
<dbReference type="Pfam" id="PF00646">
    <property type="entry name" value="F-box"/>
    <property type="match status" value="1"/>
</dbReference>
<gene>
    <name evidence="2" type="ORF">TRAPUB_14350</name>
</gene>
<dbReference type="AlphaFoldDB" id="A0A1M2VNQ9"/>
<dbReference type="Gene3D" id="1.20.1280.50">
    <property type="match status" value="1"/>
</dbReference>
<dbReference type="EMBL" id="MNAD01000968">
    <property type="protein sequence ID" value="OJT09196.1"/>
    <property type="molecule type" value="Genomic_DNA"/>
</dbReference>